<dbReference type="Proteomes" id="UP000321058">
    <property type="component" value="Unassembled WGS sequence"/>
</dbReference>
<evidence type="ECO:0000256" key="1">
    <source>
        <dbReference type="ARBA" id="ARBA00009477"/>
    </source>
</evidence>
<dbReference type="PANTHER" id="PTHR30097">
    <property type="entry name" value="CATION EFFLUX SYSTEM PROTEIN CUSB"/>
    <property type="match status" value="1"/>
</dbReference>
<evidence type="ECO:0000259" key="7">
    <source>
        <dbReference type="Pfam" id="PF25973"/>
    </source>
</evidence>
<dbReference type="GO" id="GO:0022857">
    <property type="term" value="F:transmembrane transporter activity"/>
    <property type="evidence" value="ECO:0007669"/>
    <property type="project" value="InterPro"/>
</dbReference>
<dbReference type="Pfam" id="PF25967">
    <property type="entry name" value="RND-MFP_C"/>
    <property type="match status" value="1"/>
</dbReference>
<dbReference type="GO" id="GO:0060003">
    <property type="term" value="P:copper ion export"/>
    <property type="evidence" value="ECO:0007669"/>
    <property type="project" value="TreeGrafter"/>
</dbReference>
<evidence type="ECO:0000313" key="9">
    <source>
        <dbReference type="Proteomes" id="UP000321058"/>
    </source>
</evidence>
<dbReference type="RefSeq" id="WP_147156065.1">
    <property type="nucleotide sequence ID" value="NZ_BKAJ01000178.1"/>
</dbReference>
<comment type="similarity">
    <text evidence="1">Belongs to the membrane fusion protein (MFP) (TC 8.A.1) family.</text>
</comment>
<name>A0A512NP87_9HYPH</name>
<feature type="coiled-coil region" evidence="3">
    <location>
        <begin position="176"/>
        <end position="203"/>
    </location>
</feature>
<evidence type="ECO:0000259" key="6">
    <source>
        <dbReference type="Pfam" id="PF25967"/>
    </source>
</evidence>
<keyword evidence="3" id="KW-0175">Coiled coil</keyword>
<feature type="domain" description="CzcB-like barrel-sandwich hybrid" evidence="7">
    <location>
        <begin position="96"/>
        <end position="261"/>
    </location>
</feature>
<proteinExistence type="inferred from homology"/>
<comment type="caution">
    <text evidence="8">The sequence shown here is derived from an EMBL/GenBank/DDBJ whole genome shotgun (WGS) entry which is preliminary data.</text>
</comment>
<dbReference type="GO" id="GO:0030288">
    <property type="term" value="C:outer membrane-bounded periplasmic space"/>
    <property type="evidence" value="ECO:0007669"/>
    <property type="project" value="TreeGrafter"/>
</dbReference>
<dbReference type="GO" id="GO:0016020">
    <property type="term" value="C:membrane"/>
    <property type="evidence" value="ECO:0007669"/>
    <property type="project" value="InterPro"/>
</dbReference>
<dbReference type="Pfam" id="PF25973">
    <property type="entry name" value="BSH_CzcB"/>
    <property type="match status" value="1"/>
</dbReference>
<dbReference type="FunFam" id="2.40.30.170:FF:000010">
    <property type="entry name" value="Efflux RND transporter periplasmic adaptor subunit"/>
    <property type="match status" value="1"/>
</dbReference>
<protein>
    <submittedName>
        <fullName evidence="8">Hemolysin secretion protein D</fullName>
    </submittedName>
</protein>
<evidence type="ECO:0000256" key="4">
    <source>
        <dbReference type="SAM" id="Phobius"/>
    </source>
</evidence>
<dbReference type="OrthoDB" id="9806939at2"/>
<dbReference type="InterPro" id="IPR051909">
    <property type="entry name" value="MFP_Cation_Efflux"/>
</dbReference>
<dbReference type="InterPro" id="IPR058647">
    <property type="entry name" value="BSH_CzcB-like"/>
</dbReference>
<keyword evidence="2" id="KW-0813">Transport</keyword>
<dbReference type="Gene3D" id="2.40.420.20">
    <property type="match status" value="1"/>
</dbReference>
<reference evidence="8 9" key="1">
    <citation type="submission" date="2019-07" db="EMBL/GenBank/DDBJ databases">
        <title>Whole genome shotgun sequence of Reyranella soli NBRC 108950.</title>
        <authorList>
            <person name="Hosoyama A."/>
            <person name="Uohara A."/>
            <person name="Ohji S."/>
            <person name="Ichikawa N."/>
        </authorList>
    </citation>
    <scope>NUCLEOTIDE SEQUENCE [LARGE SCALE GENOMIC DNA]</scope>
    <source>
        <strain evidence="8 9">NBRC 108950</strain>
    </source>
</reference>
<feature type="domain" description="CusB-like beta-barrel" evidence="5">
    <location>
        <begin position="264"/>
        <end position="339"/>
    </location>
</feature>
<keyword evidence="9" id="KW-1185">Reference proteome</keyword>
<accession>A0A512NP87</accession>
<dbReference type="PANTHER" id="PTHR30097:SF15">
    <property type="entry name" value="CATION EFFLUX SYSTEM PROTEIN CUSB"/>
    <property type="match status" value="1"/>
</dbReference>
<dbReference type="GO" id="GO:0046914">
    <property type="term" value="F:transition metal ion binding"/>
    <property type="evidence" value="ECO:0007669"/>
    <property type="project" value="TreeGrafter"/>
</dbReference>
<evidence type="ECO:0000256" key="2">
    <source>
        <dbReference type="ARBA" id="ARBA00022448"/>
    </source>
</evidence>
<dbReference type="Gene3D" id="2.40.30.170">
    <property type="match status" value="1"/>
</dbReference>
<dbReference type="EMBL" id="BKAJ01000178">
    <property type="protein sequence ID" value="GEP60732.1"/>
    <property type="molecule type" value="Genomic_DNA"/>
</dbReference>
<dbReference type="Gene3D" id="2.40.50.100">
    <property type="match status" value="1"/>
</dbReference>
<organism evidence="8 9">
    <name type="scientific">Reyranella soli</name>
    <dbReference type="NCBI Taxonomy" id="1230389"/>
    <lineage>
        <taxon>Bacteria</taxon>
        <taxon>Pseudomonadati</taxon>
        <taxon>Pseudomonadota</taxon>
        <taxon>Alphaproteobacteria</taxon>
        <taxon>Hyphomicrobiales</taxon>
        <taxon>Reyranellaceae</taxon>
        <taxon>Reyranella</taxon>
    </lineage>
</organism>
<gene>
    <name evidence="8" type="ORF">RSO01_78980</name>
</gene>
<dbReference type="NCBIfam" id="TIGR01730">
    <property type="entry name" value="RND_mfp"/>
    <property type="match status" value="1"/>
</dbReference>
<dbReference type="Gene3D" id="1.10.287.470">
    <property type="entry name" value="Helix hairpin bin"/>
    <property type="match status" value="1"/>
</dbReference>
<dbReference type="Pfam" id="PF25954">
    <property type="entry name" value="Beta-barrel_RND_2"/>
    <property type="match status" value="1"/>
</dbReference>
<dbReference type="AlphaFoldDB" id="A0A512NP87"/>
<sequence>MSTPTKTSLTKRLPRHRLWFAGVGVVGIAMVAGWMMLNTNPGNALMRPAAQVETDGAFRPSESQWAAFQFAKVEPIAFREERATDGRIAINEDTTTPVFSPYSGRVSRLIAKPGEYVERGAPLFAIEASEFVQGHNDLITAVAGVEKAKSRLALAQMAEKRQRDLQAIRGGALKDLEQAQSDLVQAQGDLRTAEITLAAVRNRLRILGRSDEDIADLEKRDRVGAETIVTAPISGTVIQRKVGLGQYINAGANDPVFTIGDLSTVWLVANVRESDAPKMKVGAPVRVTVLAFPGQVFNAKLDYVAPALDPNTRRLPVRAAVKNTNLELKPEMFASFRIVSGEDRSMPAVPVDSIVYEGANARVWVARPDSKTVVSRPVVVGDTSNGLVEVKKGLNVGETVVTSGTLFIDRAARRD</sequence>
<evidence type="ECO:0000313" key="8">
    <source>
        <dbReference type="EMBL" id="GEP60732.1"/>
    </source>
</evidence>
<dbReference type="InterPro" id="IPR058627">
    <property type="entry name" value="MdtA-like_C"/>
</dbReference>
<dbReference type="InterPro" id="IPR058792">
    <property type="entry name" value="Beta-barrel_RND_2"/>
</dbReference>
<dbReference type="SUPFAM" id="SSF111369">
    <property type="entry name" value="HlyD-like secretion proteins"/>
    <property type="match status" value="1"/>
</dbReference>
<evidence type="ECO:0000259" key="5">
    <source>
        <dbReference type="Pfam" id="PF25954"/>
    </source>
</evidence>
<evidence type="ECO:0000256" key="3">
    <source>
        <dbReference type="SAM" id="Coils"/>
    </source>
</evidence>
<dbReference type="GO" id="GO:0015679">
    <property type="term" value="P:plasma membrane copper ion transport"/>
    <property type="evidence" value="ECO:0007669"/>
    <property type="project" value="TreeGrafter"/>
</dbReference>
<keyword evidence="4" id="KW-0472">Membrane</keyword>
<feature type="domain" description="Multidrug resistance protein MdtA-like C-terminal permuted SH3" evidence="6">
    <location>
        <begin position="361"/>
        <end position="404"/>
    </location>
</feature>
<dbReference type="InterPro" id="IPR006143">
    <property type="entry name" value="RND_pump_MFP"/>
</dbReference>
<keyword evidence="4" id="KW-1133">Transmembrane helix</keyword>
<feature type="transmembrane region" description="Helical" evidence="4">
    <location>
        <begin position="18"/>
        <end position="37"/>
    </location>
</feature>
<keyword evidence="4" id="KW-0812">Transmembrane</keyword>